<accession>A0A5E4SH55</accession>
<gene>
    <name evidence="1" type="ORF">PAQ31011_00821</name>
</gene>
<dbReference type="OrthoDB" id="9104228at2"/>
<name>A0A5E4SH55_9BURK</name>
<sequence>MPDLPQADDADMSAVFSAALSVLFATHPDPAALLAKWESVASQFPLMLMKNGASDVKHNANVVLAQGLLAIARNAAAREDGSG</sequence>
<evidence type="ECO:0000313" key="1">
    <source>
        <dbReference type="EMBL" id="VVD75007.1"/>
    </source>
</evidence>
<dbReference type="AlphaFoldDB" id="A0A5E4SH55"/>
<dbReference type="Proteomes" id="UP000366819">
    <property type="component" value="Unassembled WGS sequence"/>
</dbReference>
<protein>
    <submittedName>
        <fullName evidence="1">Uncharacterized protein</fullName>
    </submittedName>
</protein>
<reference evidence="1 2" key="1">
    <citation type="submission" date="2019-08" db="EMBL/GenBank/DDBJ databases">
        <authorList>
            <person name="Peeters C."/>
        </authorList>
    </citation>
    <scope>NUCLEOTIDE SEQUENCE [LARGE SCALE GENOMIC DNA]</scope>
    <source>
        <strain evidence="1 2">LMG 31011</strain>
    </source>
</reference>
<organism evidence="1 2">
    <name type="scientific">Pandoraea aquatica</name>
    <dbReference type="NCBI Taxonomy" id="2508290"/>
    <lineage>
        <taxon>Bacteria</taxon>
        <taxon>Pseudomonadati</taxon>
        <taxon>Pseudomonadota</taxon>
        <taxon>Betaproteobacteria</taxon>
        <taxon>Burkholderiales</taxon>
        <taxon>Burkholderiaceae</taxon>
        <taxon>Pandoraea</taxon>
    </lineage>
</organism>
<dbReference type="RefSeq" id="WP_150574569.1">
    <property type="nucleotide sequence ID" value="NZ_CABPSN010000001.1"/>
</dbReference>
<evidence type="ECO:0000313" key="2">
    <source>
        <dbReference type="Proteomes" id="UP000366819"/>
    </source>
</evidence>
<dbReference type="EMBL" id="CABPSN010000001">
    <property type="protein sequence ID" value="VVD75007.1"/>
    <property type="molecule type" value="Genomic_DNA"/>
</dbReference>
<proteinExistence type="predicted"/>
<keyword evidence="2" id="KW-1185">Reference proteome</keyword>